<proteinExistence type="inferred from homology"/>
<evidence type="ECO:0000256" key="1">
    <source>
        <dbReference type="ARBA" id="ARBA00004141"/>
    </source>
</evidence>
<evidence type="ECO:0000256" key="8">
    <source>
        <dbReference type="ARBA" id="ARBA00023209"/>
    </source>
</evidence>
<dbReference type="Gene3D" id="1.20.120.1760">
    <property type="match status" value="1"/>
</dbReference>
<dbReference type="InterPro" id="IPR043130">
    <property type="entry name" value="CDP-OH_PTrfase_TM_dom"/>
</dbReference>
<dbReference type="GO" id="GO:0016020">
    <property type="term" value="C:membrane"/>
    <property type="evidence" value="ECO:0007669"/>
    <property type="project" value="UniProtKB-SubCell"/>
</dbReference>
<dbReference type="PANTHER" id="PTHR14269">
    <property type="entry name" value="CDP-DIACYLGLYCEROL--GLYCEROL-3-PHOSPHATE 3-PHOSPHATIDYLTRANSFERASE-RELATED"/>
    <property type="match status" value="1"/>
</dbReference>
<dbReference type="AlphaFoldDB" id="A0A0C3G1Y1"/>
<dbReference type="GO" id="GO:0032049">
    <property type="term" value="P:cardiolipin biosynthetic process"/>
    <property type="evidence" value="ECO:0007669"/>
    <property type="project" value="TreeGrafter"/>
</dbReference>
<dbReference type="STRING" id="765440.A0A0C3G1Y1"/>
<organism evidence="11 12">
    <name type="scientific">Piloderma croceum (strain F 1598)</name>
    <dbReference type="NCBI Taxonomy" id="765440"/>
    <lineage>
        <taxon>Eukaryota</taxon>
        <taxon>Fungi</taxon>
        <taxon>Dikarya</taxon>
        <taxon>Basidiomycota</taxon>
        <taxon>Agaricomycotina</taxon>
        <taxon>Agaricomycetes</taxon>
        <taxon>Agaricomycetidae</taxon>
        <taxon>Atheliales</taxon>
        <taxon>Atheliaceae</taxon>
        <taxon>Piloderma</taxon>
    </lineage>
</organism>
<evidence type="ECO:0000256" key="9">
    <source>
        <dbReference type="ARBA" id="ARBA00023264"/>
    </source>
</evidence>
<dbReference type="InterPro" id="IPR000462">
    <property type="entry name" value="CDP-OH_P_trans"/>
</dbReference>
<keyword evidence="12" id="KW-1185">Reference proteome</keyword>
<comment type="subcellular location">
    <subcellularLocation>
        <location evidence="1">Membrane</location>
        <topology evidence="1">Multi-pass membrane protein</topology>
    </subcellularLocation>
</comment>
<keyword evidence="2" id="KW-0444">Lipid biosynthesis</keyword>
<keyword evidence="5" id="KW-1133">Transmembrane helix</keyword>
<comment type="similarity">
    <text evidence="10">Belongs to the CDP-alcohol phosphatidyltransferase class-I family.</text>
</comment>
<keyword evidence="9" id="KW-1208">Phospholipid metabolism</keyword>
<evidence type="ECO:0000313" key="12">
    <source>
        <dbReference type="Proteomes" id="UP000054166"/>
    </source>
</evidence>
<keyword evidence="8" id="KW-0594">Phospholipid biosynthesis</keyword>
<keyword evidence="4" id="KW-0812">Transmembrane</keyword>
<keyword evidence="6" id="KW-0443">Lipid metabolism</keyword>
<dbReference type="EMBL" id="KN832973">
    <property type="protein sequence ID" value="KIM90350.1"/>
    <property type="molecule type" value="Genomic_DNA"/>
</dbReference>
<evidence type="ECO:0000256" key="7">
    <source>
        <dbReference type="ARBA" id="ARBA00023136"/>
    </source>
</evidence>
<gene>
    <name evidence="11" type="ORF">PILCRDRAFT_812086</name>
</gene>
<evidence type="ECO:0000256" key="3">
    <source>
        <dbReference type="ARBA" id="ARBA00022679"/>
    </source>
</evidence>
<reference evidence="11 12" key="1">
    <citation type="submission" date="2014-04" db="EMBL/GenBank/DDBJ databases">
        <authorList>
            <consortium name="DOE Joint Genome Institute"/>
            <person name="Kuo A."/>
            <person name="Tarkka M."/>
            <person name="Buscot F."/>
            <person name="Kohler A."/>
            <person name="Nagy L.G."/>
            <person name="Floudas D."/>
            <person name="Copeland A."/>
            <person name="Barry K.W."/>
            <person name="Cichocki N."/>
            <person name="Veneault-Fourrey C."/>
            <person name="LaButti K."/>
            <person name="Lindquist E.A."/>
            <person name="Lipzen A."/>
            <person name="Lundell T."/>
            <person name="Morin E."/>
            <person name="Murat C."/>
            <person name="Sun H."/>
            <person name="Tunlid A."/>
            <person name="Henrissat B."/>
            <person name="Grigoriev I.V."/>
            <person name="Hibbett D.S."/>
            <person name="Martin F."/>
            <person name="Nordberg H.P."/>
            <person name="Cantor M.N."/>
            <person name="Hua S.X."/>
        </authorList>
    </citation>
    <scope>NUCLEOTIDE SEQUENCE [LARGE SCALE GENOMIC DNA]</scope>
    <source>
        <strain evidence="11 12">F 1598</strain>
    </source>
</reference>
<name>A0A0C3G1Y1_PILCF</name>
<accession>A0A0C3G1Y1</accession>
<keyword evidence="7" id="KW-0472">Membrane</keyword>
<dbReference type="HOGENOM" id="CLU_051314_0_2_1"/>
<keyword evidence="3 10" id="KW-0808">Transferase</keyword>
<dbReference type="InterPro" id="IPR050324">
    <property type="entry name" value="CDP-alcohol_PTase-I"/>
</dbReference>
<dbReference type="PANTHER" id="PTHR14269:SF60">
    <property type="entry name" value="CARDIOLIPIN SYNTHASE (CMP-FORMING)"/>
    <property type="match status" value="1"/>
</dbReference>
<dbReference type="PROSITE" id="PS00379">
    <property type="entry name" value="CDP_ALCOHOL_P_TRANSF"/>
    <property type="match status" value="1"/>
</dbReference>
<dbReference type="GO" id="GO:0043337">
    <property type="term" value="F:cardiolipin synthase (CMP-forming)"/>
    <property type="evidence" value="ECO:0007669"/>
    <property type="project" value="TreeGrafter"/>
</dbReference>
<dbReference type="Proteomes" id="UP000054166">
    <property type="component" value="Unassembled WGS sequence"/>
</dbReference>
<evidence type="ECO:0000256" key="6">
    <source>
        <dbReference type="ARBA" id="ARBA00023098"/>
    </source>
</evidence>
<sequence>MLPRPFLRSVNLRAIIAYPRGVPLRNLRLGRTDNHNSLRPITWTLRQFSACRVWQIQHNPQLPPTKHPKSKHSVRENIYTLPNLLTVSRILACPVLGWSVLNNDFYLATGLLAYAGASDLVDGYLARRFNMRSVLGTILDPAADKILMTTLVVTLTMEGLLPLPLTAIILGRDILLSFSAFYIRYTSLPAPKTFTRYWDFSIPSAEVRPTQISKINTALQLALMAQTTITPILPTSLVLPLEPLQWVVAMTTIWSGLSYVFSTDAVHIISERRKPKPPPS</sequence>
<evidence type="ECO:0000256" key="4">
    <source>
        <dbReference type="ARBA" id="ARBA00022692"/>
    </source>
</evidence>
<evidence type="ECO:0000313" key="11">
    <source>
        <dbReference type="EMBL" id="KIM90350.1"/>
    </source>
</evidence>
<dbReference type="InterPro" id="IPR048254">
    <property type="entry name" value="CDP_ALCOHOL_P_TRANSF_CS"/>
</dbReference>
<dbReference type="Pfam" id="PF01066">
    <property type="entry name" value="CDP-OH_P_transf"/>
    <property type="match status" value="1"/>
</dbReference>
<dbReference type="InParanoid" id="A0A0C3G1Y1"/>
<reference evidence="12" key="2">
    <citation type="submission" date="2015-01" db="EMBL/GenBank/DDBJ databases">
        <title>Evolutionary Origins and Diversification of the Mycorrhizal Mutualists.</title>
        <authorList>
            <consortium name="DOE Joint Genome Institute"/>
            <consortium name="Mycorrhizal Genomics Consortium"/>
            <person name="Kohler A."/>
            <person name="Kuo A."/>
            <person name="Nagy L.G."/>
            <person name="Floudas D."/>
            <person name="Copeland A."/>
            <person name="Barry K.W."/>
            <person name="Cichocki N."/>
            <person name="Veneault-Fourrey C."/>
            <person name="LaButti K."/>
            <person name="Lindquist E.A."/>
            <person name="Lipzen A."/>
            <person name="Lundell T."/>
            <person name="Morin E."/>
            <person name="Murat C."/>
            <person name="Riley R."/>
            <person name="Ohm R."/>
            <person name="Sun H."/>
            <person name="Tunlid A."/>
            <person name="Henrissat B."/>
            <person name="Grigoriev I.V."/>
            <person name="Hibbett D.S."/>
            <person name="Martin F."/>
        </authorList>
    </citation>
    <scope>NUCLEOTIDE SEQUENCE [LARGE SCALE GENOMIC DNA]</scope>
    <source>
        <strain evidence="12">F 1598</strain>
    </source>
</reference>
<dbReference type="OrthoDB" id="10020554at2759"/>
<protein>
    <submittedName>
        <fullName evidence="11">Uncharacterized protein</fullName>
    </submittedName>
</protein>
<evidence type="ECO:0000256" key="10">
    <source>
        <dbReference type="RuleBase" id="RU003750"/>
    </source>
</evidence>
<evidence type="ECO:0000256" key="5">
    <source>
        <dbReference type="ARBA" id="ARBA00022989"/>
    </source>
</evidence>
<dbReference type="GO" id="GO:0005739">
    <property type="term" value="C:mitochondrion"/>
    <property type="evidence" value="ECO:0007669"/>
    <property type="project" value="TreeGrafter"/>
</dbReference>
<evidence type="ECO:0000256" key="2">
    <source>
        <dbReference type="ARBA" id="ARBA00022516"/>
    </source>
</evidence>